<dbReference type="PANTHER" id="PTHR46014:SF1">
    <property type="entry name" value="TETRATRICOPEPTIDE REPEAT PROTEIN 1"/>
    <property type="match status" value="1"/>
</dbReference>
<dbReference type="RefSeq" id="XP_023179003.2">
    <property type="nucleotide sequence ID" value="XM_023323235.2"/>
</dbReference>
<evidence type="ECO:0000256" key="1">
    <source>
        <dbReference type="ARBA" id="ARBA00022553"/>
    </source>
</evidence>
<dbReference type="Gene3D" id="1.25.40.10">
    <property type="entry name" value="Tetratricopeptide repeat domain"/>
    <property type="match status" value="1"/>
</dbReference>
<comment type="subunit">
    <text evidence="4">Interacts with the GAP domain of NF1. Interacts (via TPR repeats) with HSP90AA1 and HSPA8.</text>
</comment>
<feature type="coiled-coil region" evidence="7">
    <location>
        <begin position="84"/>
        <end position="118"/>
    </location>
</feature>
<proteinExistence type="predicted"/>
<name>A0A6J1MCC4_DROHY</name>
<dbReference type="PROSITE" id="PS50005">
    <property type="entry name" value="TPR"/>
    <property type="match status" value="1"/>
</dbReference>
<feature type="region of interest" description="Disordered" evidence="8">
    <location>
        <begin position="1"/>
        <end position="33"/>
    </location>
</feature>
<organism evidence="9 10">
    <name type="scientific">Drosophila hydei</name>
    <name type="common">Fruit fly</name>
    <dbReference type="NCBI Taxonomy" id="7224"/>
    <lineage>
        <taxon>Eukaryota</taxon>
        <taxon>Metazoa</taxon>
        <taxon>Ecdysozoa</taxon>
        <taxon>Arthropoda</taxon>
        <taxon>Hexapoda</taxon>
        <taxon>Insecta</taxon>
        <taxon>Pterygota</taxon>
        <taxon>Neoptera</taxon>
        <taxon>Endopterygota</taxon>
        <taxon>Diptera</taxon>
        <taxon>Brachycera</taxon>
        <taxon>Muscomorpha</taxon>
        <taxon>Ephydroidea</taxon>
        <taxon>Drosophilidae</taxon>
        <taxon>Drosophila</taxon>
    </lineage>
</organism>
<dbReference type="OrthoDB" id="1872379at2759"/>
<keyword evidence="9" id="KW-1185">Reference proteome</keyword>
<dbReference type="GeneID" id="111604957"/>
<evidence type="ECO:0000256" key="6">
    <source>
        <dbReference type="PROSITE-ProRule" id="PRU00339"/>
    </source>
</evidence>
<evidence type="ECO:0000256" key="5">
    <source>
        <dbReference type="ARBA" id="ARBA00067165"/>
    </source>
</evidence>
<keyword evidence="2" id="KW-0677">Repeat</keyword>
<dbReference type="InterPro" id="IPR011990">
    <property type="entry name" value="TPR-like_helical_dom_sf"/>
</dbReference>
<evidence type="ECO:0000256" key="8">
    <source>
        <dbReference type="SAM" id="MobiDB-lite"/>
    </source>
</evidence>
<evidence type="ECO:0000256" key="2">
    <source>
        <dbReference type="ARBA" id="ARBA00022737"/>
    </source>
</evidence>
<feature type="repeat" description="TPR" evidence="6">
    <location>
        <begin position="181"/>
        <end position="214"/>
    </location>
</feature>
<evidence type="ECO:0000313" key="10">
    <source>
        <dbReference type="RefSeq" id="XP_023179003.2"/>
    </source>
</evidence>
<evidence type="ECO:0000256" key="3">
    <source>
        <dbReference type="ARBA" id="ARBA00022803"/>
    </source>
</evidence>
<evidence type="ECO:0000313" key="9">
    <source>
        <dbReference type="Proteomes" id="UP000504633"/>
    </source>
</evidence>
<dbReference type="InterPro" id="IPR052769">
    <property type="entry name" value="TPR_domain_protein"/>
</dbReference>
<dbReference type="SMART" id="SM00028">
    <property type="entry name" value="TPR"/>
    <property type="match status" value="3"/>
</dbReference>
<dbReference type="FunFam" id="1.25.40.10:FF:000367">
    <property type="entry name" value="Tetratricopeptide repeat domain 1"/>
    <property type="match status" value="1"/>
</dbReference>
<dbReference type="PANTHER" id="PTHR46014">
    <property type="entry name" value="TETRATRICOPEPTIDE REPEAT PROTEIN 1"/>
    <property type="match status" value="1"/>
</dbReference>
<dbReference type="Proteomes" id="UP000504633">
    <property type="component" value="Unplaced"/>
</dbReference>
<gene>
    <name evidence="10" type="primary">LOC111604957</name>
</gene>
<keyword evidence="1" id="KW-0597">Phosphoprotein</keyword>
<evidence type="ECO:0000256" key="7">
    <source>
        <dbReference type="SAM" id="Coils"/>
    </source>
</evidence>
<dbReference type="InterPro" id="IPR019734">
    <property type="entry name" value="TPR_rpt"/>
</dbReference>
<dbReference type="OMA" id="KSAIDDC"/>
<dbReference type="KEGG" id="dhe:111604957"/>
<feature type="region of interest" description="Disordered" evidence="8">
    <location>
        <begin position="47"/>
        <end position="76"/>
    </location>
</feature>
<reference evidence="10" key="1">
    <citation type="submission" date="2025-08" db="UniProtKB">
        <authorList>
            <consortium name="RefSeq"/>
        </authorList>
    </citation>
    <scope>IDENTIFICATION</scope>
    <source>
        <strain evidence="10">15085-1641.00</strain>
        <tissue evidence="10">Whole body</tissue>
    </source>
</reference>
<evidence type="ECO:0000256" key="4">
    <source>
        <dbReference type="ARBA" id="ARBA00063969"/>
    </source>
</evidence>
<dbReference type="Pfam" id="PF13428">
    <property type="entry name" value="TPR_14"/>
    <property type="match status" value="1"/>
</dbReference>
<feature type="compositionally biased region" description="Polar residues" evidence="8">
    <location>
        <begin position="20"/>
        <end position="29"/>
    </location>
</feature>
<keyword evidence="7" id="KW-0175">Coiled coil</keyword>
<feature type="compositionally biased region" description="Acidic residues" evidence="8">
    <location>
        <begin position="58"/>
        <end position="70"/>
    </location>
</feature>
<dbReference type="SUPFAM" id="SSF48452">
    <property type="entry name" value="TPR-like"/>
    <property type="match status" value="1"/>
</dbReference>
<sequence>MADKATNDEEFQDAVDELTSPIQKVNPNSPDHVKLIDDIIEKNSKLRLADGEGGAVGGEEENNKDDDDDNSGDKSDVIQPDGELSLEELQLQEKELSAEQLEANKEKANKLKLEGNELFKNDEAERAVTLYTEALNICPSINSKERAILFCNRAAAKMKLDANKAAIGDCTQAIQLHPVYVRALLRRAKLYEQDDRPDEALTDYKRVYEIDPGQPEAREAQVRLPALINERNEKLKTEMMSSLKGLGDMILKPFGLSTANFQMQQDPNSGSYSINFNQNKS</sequence>
<dbReference type="CTD" id="7265"/>
<protein>
    <recommendedName>
        <fullName evidence="5">Tetratricopeptide repeat protein 1</fullName>
    </recommendedName>
</protein>
<keyword evidence="3 6" id="KW-0802">TPR repeat</keyword>
<accession>A0A6J1MCC4</accession>
<dbReference type="AlphaFoldDB" id="A0A6J1MCC4"/>